<protein>
    <submittedName>
        <fullName evidence="1">Uncharacterized protein</fullName>
    </submittedName>
</protein>
<evidence type="ECO:0000313" key="2">
    <source>
        <dbReference type="Proteomes" id="UP000198925"/>
    </source>
</evidence>
<dbReference type="Proteomes" id="UP000198925">
    <property type="component" value="Unassembled WGS sequence"/>
</dbReference>
<name>A0A1G6RJQ9_9PROT</name>
<accession>A0A1G6RJQ9</accession>
<gene>
    <name evidence="1" type="ORF">SAMN04487779_100432</name>
</gene>
<organism evidence="1 2">
    <name type="scientific">Belnapia rosea</name>
    <dbReference type="NCBI Taxonomy" id="938405"/>
    <lineage>
        <taxon>Bacteria</taxon>
        <taxon>Pseudomonadati</taxon>
        <taxon>Pseudomonadota</taxon>
        <taxon>Alphaproteobacteria</taxon>
        <taxon>Acetobacterales</taxon>
        <taxon>Roseomonadaceae</taxon>
        <taxon>Belnapia</taxon>
    </lineage>
</organism>
<dbReference type="EMBL" id="FMZX01000004">
    <property type="protein sequence ID" value="SDD04643.1"/>
    <property type="molecule type" value="Genomic_DNA"/>
</dbReference>
<proteinExistence type="predicted"/>
<keyword evidence="2" id="KW-1185">Reference proteome</keyword>
<evidence type="ECO:0000313" key="1">
    <source>
        <dbReference type="EMBL" id="SDD04643.1"/>
    </source>
</evidence>
<reference evidence="1 2" key="1">
    <citation type="submission" date="2016-10" db="EMBL/GenBank/DDBJ databases">
        <authorList>
            <person name="de Groot N.N."/>
        </authorList>
    </citation>
    <scope>NUCLEOTIDE SEQUENCE [LARGE SCALE GENOMIC DNA]</scope>
    <source>
        <strain evidence="1 2">CPCC 100156</strain>
    </source>
</reference>
<dbReference type="RefSeq" id="WP_090662934.1">
    <property type="nucleotide sequence ID" value="NZ_FMZX01000004.1"/>
</dbReference>
<sequence length="119" mass="12385">MVTHVPGVALRSSAEDAGLSIGYTRTLTIAPLGADAPAPGRYGPGAVLSGAPPLAQLRRIIGFDLALNPGRVGVMLGFSEDALLARVPARASMVRRLVLVPGQPAESRLTICREVEECN</sequence>
<dbReference type="AlphaFoldDB" id="A0A1G6RJQ9"/>